<dbReference type="FunFam" id="2.60.40.60:FF:000006">
    <property type="entry name" value="Protocadherin alpha 2"/>
    <property type="match status" value="1"/>
</dbReference>
<keyword evidence="8 12" id="KW-1133">Transmembrane helix</keyword>
<evidence type="ECO:0000259" key="14">
    <source>
        <dbReference type="PROSITE" id="PS50268"/>
    </source>
</evidence>
<dbReference type="GO" id="GO:0005509">
    <property type="term" value="F:calcium ion binding"/>
    <property type="evidence" value="ECO:0007669"/>
    <property type="project" value="UniProtKB-UniRule"/>
</dbReference>
<reference evidence="16" key="1">
    <citation type="submission" date="2023-07" db="EMBL/GenBank/DDBJ databases">
        <title>Bird 10,000 Genomes (B10K) Project - Family phase.</title>
        <authorList>
            <person name="Zhang G."/>
        </authorList>
    </citation>
    <scope>NUCLEOTIDE SEQUENCE [LARGE SCALE GENOMIC DNA]</scope>
</reference>
<feature type="domain" description="Cadherin" evidence="14">
    <location>
        <begin position="29"/>
        <end position="135"/>
    </location>
</feature>
<evidence type="ECO:0000256" key="5">
    <source>
        <dbReference type="ARBA" id="ARBA00022737"/>
    </source>
</evidence>
<dbReference type="FunFam" id="2.60.40.60:FF:000007">
    <property type="entry name" value="Protocadherin alpha 2"/>
    <property type="match status" value="1"/>
</dbReference>
<dbReference type="FunFam" id="2.60.40.60:FF:000002">
    <property type="entry name" value="Protocadherin alpha 2"/>
    <property type="match status" value="1"/>
</dbReference>
<dbReference type="EMBL" id="WBNA01001592">
    <property type="protein sequence ID" value="NXD18660.1"/>
    <property type="molecule type" value="Genomic_DNA"/>
</dbReference>
<feature type="signal peptide" evidence="13">
    <location>
        <begin position="1"/>
        <end position="30"/>
    </location>
</feature>
<feature type="non-terminal residue" evidence="15">
    <location>
        <position position="772"/>
    </location>
</feature>
<keyword evidence="16" id="KW-1185">Reference proteome</keyword>
<evidence type="ECO:0000256" key="11">
    <source>
        <dbReference type="PROSITE-ProRule" id="PRU00043"/>
    </source>
</evidence>
<dbReference type="GO" id="GO:0005886">
    <property type="term" value="C:plasma membrane"/>
    <property type="evidence" value="ECO:0007669"/>
    <property type="project" value="UniProtKB-SubCell"/>
</dbReference>
<keyword evidence="9 12" id="KW-0472">Membrane</keyword>
<dbReference type="PANTHER" id="PTHR24028:SF118">
    <property type="entry name" value="PROTOCADHERIN BETA-1"/>
    <property type="match status" value="1"/>
</dbReference>
<organism evidence="15 16">
    <name type="scientific">Nothocercus nigrocapillus</name>
    <dbReference type="NCBI Taxonomy" id="1977171"/>
    <lineage>
        <taxon>Eukaryota</taxon>
        <taxon>Metazoa</taxon>
        <taxon>Chordata</taxon>
        <taxon>Craniata</taxon>
        <taxon>Vertebrata</taxon>
        <taxon>Euteleostomi</taxon>
        <taxon>Archelosauria</taxon>
        <taxon>Archosauria</taxon>
        <taxon>Dinosauria</taxon>
        <taxon>Saurischia</taxon>
        <taxon>Theropoda</taxon>
        <taxon>Coelurosauria</taxon>
        <taxon>Aves</taxon>
        <taxon>Palaeognathae</taxon>
        <taxon>Tinamiformes</taxon>
        <taxon>Tinamidae</taxon>
        <taxon>Nothocercus</taxon>
    </lineage>
</organism>
<comment type="subcellular location">
    <subcellularLocation>
        <location evidence="1">Cell membrane</location>
        <topology evidence="1">Single-pass type I membrane protein</topology>
    </subcellularLocation>
</comment>
<dbReference type="PROSITE" id="PS50268">
    <property type="entry name" value="CADHERIN_2"/>
    <property type="match status" value="6"/>
</dbReference>
<evidence type="ECO:0000256" key="13">
    <source>
        <dbReference type="SAM" id="SignalP"/>
    </source>
</evidence>
<evidence type="ECO:0000256" key="9">
    <source>
        <dbReference type="ARBA" id="ARBA00023136"/>
    </source>
</evidence>
<dbReference type="Gene3D" id="2.60.40.60">
    <property type="entry name" value="Cadherins"/>
    <property type="match status" value="6"/>
</dbReference>
<keyword evidence="3 12" id="KW-0812">Transmembrane</keyword>
<dbReference type="PROSITE" id="PS00232">
    <property type="entry name" value="CADHERIN_1"/>
    <property type="match status" value="3"/>
</dbReference>
<dbReference type="InterPro" id="IPR050174">
    <property type="entry name" value="Protocadherin/Cadherin-CA"/>
</dbReference>
<evidence type="ECO:0000256" key="8">
    <source>
        <dbReference type="ARBA" id="ARBA00022989"/>
    </source>
</evidence>
<keyword evidence="6 11" id="KW-0106">Calcium</keyword>
<comment type="caution">
    <text evidence="15">The sequence shown here is derived from an EMBL/GenBank/DDBJ whole genome shotgun (WGS) entry which is preliminary data.</text>
</comment>
<dbReference type="Pfam" id="PF00028">
    <property type="entry name" value="Cadherin"/>
    <property type="match status" value="5"/>
</dbReference>
<dbReference type="FunFam" id="2.60.40.60:FF:000004">
    <property type="entry name" value="Protocadherin 1 gamma 2"/>
    <property type="match status" value="1"/>
</dbReference>
<evidence type="ECO:0000313" key="16">
    <source>
        <dbReference type="Proteomes" id="UP000661971"/>
    </source>
</evidence>
<dbReference type="SMART" id="SM00112">
    <property type="entry name" value="CA"/>
    <property type="match status" value="6"/>
</dbReference>
<keyword evidence="2" id="KW-1003">Cell membrane</keyword>
<name>A0A851TT98_9AVES</name>
<evidence type="ECO:0000256" key="12">
    <source>
        <dbReference type="SAM" id="Phobius"/>
    </source>
</evidence>
<accession>A0A851TT98</accession>
<evidence type="ECO:0000256" key="10">
    <source>
        <dbReference type="ARBA" id="ARBA00023180"/>
    </source>
</evidence>
<dbReference type="InterPro" id="IPR020894">
    <property type="entry name" value="Cadherin_CS"/>
</dbReference>
<evidence type="ECO:0000256" key="2">
    <source>
        <dbReference type="ARBA" id="ARBA00022475"/>
    </source>
</evidence>
<keyword evidence="7" id="KW-0130">Cell adhesion</keyword>
<dbReference type="Proteomes" id="UP000661971">
    <property type="component" value="Unassembled WGS sequence"/>
</dbReference>
<evidence type="ECO:0000256" key="1">
    <source>
        <dbReference type="ARBA" id="ARBA00004251"/>
    </source>
</evidence>
<dbReference type="PRINTS" id="PR00205">
    <property type="entry name" value="CADHERIN"/>
</dbReference>
<feature type="domain" description="Cadherin" evidence="14">
    <location>
        <begin position="246"/>
        <end position="350"/>
    </location>
</feature>
<dbReference type="Pfam" id="PF16492">
    <property type="entry name" value="Cadherin_C_2"/>
    <property type="match status" value="1"/>
</dbReference>
<evidence type="ECO:0000256" key="6">
    <source>
        <dbReference type="ARBA" id="ARBA00022837"/>
    </source>
</evidence>
<dbReference type="FunFam" id="2.60.40.60:FF:000003">
    <property type="entry name" value="Protocadherin alpha 2"/>
    <property type="match status" value="1"/>
</dbReference>
<dbReference type="InterPro" id="IPR002126">
    <property type="entry name" value="Cadherin-like_dom"/>
</dbReference>
<dbReference type="PANTHER" id="PTHR24028">
    <property type="entry name" value="CADHERIN-87A"/>
    <property type="match status" value="1"/>
</dbReference>
<evidence type="ECO:0000256" key="3">
    <source>
        <dbReference type="ARBA" id="ARBA00022692"/>
    </source>
</evidence>
<keyword evidence="4 13" id="KW-0732">Signal</keyword>
<feature type="non-terminal residue" evidence="15">
    <location>
        <position position="1"/>
    </location>
</feature>
<evidence type="ECO:0000256" key="4">
    <source>
        <dbReference type="ARBA" id="ARBA00022729"/>
    </source>
</evidence>
<dbReference type="AlphaFoldDB" id="A0A851TT98"/>
<dbReference type="Pfam" id="PF08266">
    <property type="entry name" value="Cadherin_2"/>
    <property type="match status" value="1"/>
</dbReference>
<sequence length="772" mass="82626">RGSESAAPGMAPARQVLCLCVFLSAPLARSQPIRYSVAEESESGSLVAHVAQDVGLEPAQLGAREARLVSEDGRQYFRLERSTGRLAVRDRIDREELCGQALTCTLSFELLLANPLQFFRIEVAIEDINDHSPLFPEEQVTFKIPETSDPGSRFPLEGARDLDVGSNSLQAYSIAPENEYFSVSFRSRREGGQSVELVLEKALDREKQPEVTFSLIATDGGSPARSGTTQIRIVVLDANDNAPVFSHELYRGQILENAPKGSLVLRVVATDADVGSNGEISYSFSQAVDQRLSAFEIDARSGEIRVTQPLDFEAAQKHELSVRATDGGGLSALCKVLVEVVDVNDNAPELVVSSFVSAVSESASPGTVVGLFVVKDRDGGANGKVSCWLEEEPSFSLRAAYKNYYELVTASALDREERARYVLAVTAADEGSPPLSTTHTFTVDISDVNDNAPVFNQTSYTMYVRENNEAAALVGAVHAADEDEGPNSRVTYSLAPGGPAERAARSSVSVHSENGKVFVLRPLDYEQLRQLEVVVSAADSGSPPRSANVTVRIVVLDENDNAPVVLHPAQDSSPPSSELVPTWAEAGYLVTKVVAVDADSGQNSWLSYHLLKATEPGLFAVGTQSGEVRLKRPLSDRDAVKQKLVVLVRDNGRPPLSATAVLGALLLDGFSDAHMPRSGLAADNEDGGSLTLYLIVSLALVSLLFLASAAAFVACKVCRRKALKEGTVLYGPGDLQSSLADAAAAGTLPRAYCYEVSLTTGSGSSEFKFLKP</sequence>
<dbReference type="InterPro" id="IPR015919">
    <property type="entry name" value="Cadherin-like_sf"/>
</dbReference>
<dbReference type="CDD" id="cd11304">
    <property type="entry name" value="Cadherin_repeat"/>
    <property type="match status" value="4"/>
</dbReference>
<protein>
    <submittedName>
        <fullName evidence="15">PCDB4 protein</fullName>
    </submittedName>
</protein>
<feature type="domain" description="Cadherin" evidence="14">
    <location>
        <begin position="456"/>
        <end position="565"/>
    </location>
</feature>
<evidence type="ECO:0000256" key="7">
    <source>
        <dbReference type="ARBA" id="ARBA00022889"/>
    </source>
</evidence>
<feature type="transmembrane region" description="Helical" evidence="12">
    <location>
        <begin position="690"/>
        <end position="714"/>
    </location>
</feature>
<feature type="domain" description="Cadherin" evidence="14">
    <location>
        <begin position="572"/>
        <end position="678"/>
    </location>
</feature>
<gene>
    <name evidence="15" type="primary">Pcdhb4_1</name>
    <name evidence="15" type="ORF">NOTNIG_R13880</name>
</gene>
<proteinExistence type="predicted"/>
<dbReference type="InterPro" id="IPR032455">
    <property type="entry name" value="Cadherin_C"/>
</dbReference>
<keyword evidence="5" id="KW-0677">Repeat</keyword>
<feature type="domain" description="Cadherin" evidence="14">
    <location>
        <begin position="136"/>
        <end position="245"/>
    </location>
</feature>
<dbReference type="InterPro" id="IPR013164">
    <property type="entry name" value="Cadherin_N"/>
</dbReference>
<dbReference type="GO" id="GO:0007156">
    <property type="term" value="P:homophilic cell adhesion via plasma membrane adhesion molecules"/>
    <property type="evidence" value="ECO:0007669"/>
    <property type="project" value="InterPro"/>
</dbReference>
<feature type="chain" id="PRO_5032855416" evidence="13">
    <location>
        <begin position="31"/>
        <end position="772"/>
    </location>
</feature>
<dbReference type="FunFam" id="2.60.40.60:FF:000001">
    <property type="entry name" value="Protocadherin alpha 2"/>
    <property type="match status" value="1"/>
</dbReference>
<keyword evidence="10" id="KW-0325">Glycoprotein</keyword>
<feature type="domain" description="Cadherin" evidence="14">
    <location>
        <begin position="351"/>
        <end position="455"/>
    </location>
</feature>
<dbReference type="SUPFAM" id="SSF49313">
    <property type="entry name" value="Cadherin-like"/>
    <property type="match status" value="6"/>
</dbReference>
<evidence type="ECO:0000313" key="15">
    <source>
        <dbReference type="EMBL" id="NXD18660.1"/>
    </source>
</evidence>